<dbReference type="CDD" id="cd00082">
    <property type="entry name" value="HisKA"/>
    <property type="match status" value="1"/>
</dbReference>
<keyword evidence="5" id="KW-0597">Phosphoprotein</keyword>
<feature type="transmembrane region" description="Helical" evidence="15">
    <location>
        <begin position="353"/>
        <end position="375"/>
    </location>
</feature>
<dbReference type="CDD" id="cd06225">
    <property type="entry name" value="HAMP"/>
    <property type="match status" value="1"/>
</dbReference>
<dbReference type="InterPro" id="IPR005467">
    <property type="entry name" value="His_kinase_dom"/>
</dbReference>
<dbReference type="SMART" id="SM00388">
    <property type="entry name" value="HisKA"/>
    <property type="match status" value="1"/>
</dbReference>
<reference evidence="19" key="1">
    <citation type="submission" date="2020-06" db="EMBL/GenBank/DDBJ databases">
        <title>Nostoc edaphicum CCNP1411 genome.</title>
        <authorList>
            <person name="Fidor A."/>
            <person name="Grabski M."/>
            <person name="Gawor J."/>
            <person name="Gromadka R."/>
            <person name="Wegrzyn G."/>
            <person name="Mazur-Marzec H."/>
        </authorList>
    </citation>
    <scope>NUCLEOTIDE SEQUENCE [LARGE SCALE GENOMIC DNA]</scope>
    <source>
        <strain evidence="19">CCNP1411</strain>
    </source>
</reference>
<keyword evidence="6" id="KW-0808">Transferase</keyword>
<evidence type="ECO:0000256" key="12">
    <source>
        <dbReference type="ARBA" id="ARBA00023012"/>
    </source>
</evidence>
<dbReference type="EMBL" id="CP054698">
    <property type="protein sequence ID" value="QMS92011.1"/>
    <property type="molecule type" value="Genomic_DNA"/>
</dbReference>
<dbReference type="SMART" id="SM00387">
    <property type="entry name" value="HATPase_c"/>
    <property type="match status" value="1"/>
</dbReference>
<dbReference type="SUPFAM" id="SSF55781">
    <property type="entry name" value="GAF domain-like"/>
    <property type="match status" value="1"/>
</dbReference>
<keyword evidence="11 15" id="KW-1133">Transmembrane helix</keyword>
<keyword evidence="7 15" id="KW-0812">Transmembrane</keyword>
<evidence type="ECO:0000256" key="9">
    <source>
        <dbReference type="ARBA" id="ARBA00022777"/>
    </source>
</evidence>
<keyword evidence="14" id="KW-0175">Coiled coil</keyword>
<keyword evidence="4" id="KW-1003">Cell membrane</keyword>
<dbReference type="FunFam" id="3.30.565.10:FF:000023">
    <property type="entry name" value="PAS domain-containing sensor histidine kinase"/>
    <property type="match status" value="1"/>
</dbReference>
<dbReference type="PANTHER" id="PTHR43047">
    <property type="entry name" value="TWO-COMPONENT HISTIDINE PROTEIN KINASE"/>
    <property type="match status" value="1"/>
</dbReference>
<dbReference type="GO" id="GO:0009927">
    <property type="term" value="F:histidine phosphotransfer kinase activity"/>
    <property type="evidence" value="ECO:0007669"/>
    <property type="project" value="TreeGrafter"/>
</dbReference>
<protein>
    <recommendedName>
        <fullName evidence="3">histidine kinase</fullName>
        <ecNumber evidence="3">2.7.13.3</ecNumber>
    </recommendedName>
</protein>
<dbReference type="SUPFAM" id="SSF55874">
    <property type="entry name" value="ATPase domain of HSP90 chaperone/DNA topoisomerase II/histidine kinase"/>
    <property type="match status" value="1"/>
</dbReference>
<dbReference type="EC" id="2.7.13.3" evidence="3"/>
<dbReference type="SUPFAM" id="SSF47384">
    <property type="entry name" value="Homodimeric domain of signal transducing histidine kinase"/>
    <property type="match status" value="1"/>
</dbReference>
<evidence type="ECO:0000256" key="2">
    <source>
        <dbReference type="ARBA" id="ARBA00004651"/>
    </source>
</evidence>
<evidence type="ECO:0000256" key="5">
    <source>
        <dbReference type="ARBA" id="ARBA00022553"/>
    </source>
</evidence>
<keyword evidence="12" id="KW-0902">Two-component regulatory system</keyword>
<keyword evidence="13 15" id="KW-0472">Membrane</keyword>
<evidence type="ECO:0000256" key="11">
    <source>
        <dbReference type="ARBA" id="ARBA00022989"/>
    </source>
</evidence>
<feature type="domain" description="Histidine kinase" evidence="16">
    <location>
        <begin position="662"/>
        <end position="883"/>
    </location>
</feature>
<evidence type="ECO:0000256" key="13">
    <source>
        <dbReference type="ARBA" id="ARBA00023136"/>
    </source>
</evidence>
<dbReference type="Pfam" id="PF00512">
    <property type="entry name" value="HisKA"/>
    <property type="match status" value="1"/>
</dbReference>
<dbReference type="CDD" id="cd16922">
    <property type="entry name" value="HATPase_EvgS-ArcB-TorS-like"/>
    <property type="match status" value="1"/>
</dbReference>
<dbReference type="Pfam" id="PF02743">
    <property type="entry name" value="dCache_1"/>
    <property type="match status" value="1"/>
</dbReference>
<comment type="catalytic activity">
    <reaction evidence="1">
        <text>ATP + protein L-histidine = ADP + protein N-phospho-L-histidine.</text>
        <dbReference type="EC" id="2.7.13.3"/>
    </reaction>
</comment>
<dbReference type="InterPro" id="IPR004358">
    <property type="entry name" value="Sig_transdc_His_kin-like_C"/>
</dbReference>
<proteinExistence type="predicted"/>
<dbReference type="Gene3D" id="1.10.287.130">
    <property type="match status" value="1"/>
</dbReference>
<dbReference type="GO" id="GO:0000155">
    <property type="term" value="F:phosphorelay sensor kinase activity"/>
    <property type="evidence" value="ECO:0007669"/>
    <property type="project" value="InterPro"/>
</dbReference>
<dbReference type="Pfam" id="PF01590">
    <property type="entry name" value="GAF"/>
    <property type="match status" value="1"/>
</dbReference>
<dbReference type="AlphaFoldDB" id="A0A7D7LJ17"/>
<dbReference type="Gene3D" id="3.30.450.40">
    <property type="match status" value="1"/>
</dbReference>
<dbReference type="GO" id="GO:0005524">
    <property type="term" value="F:ATP binding"/>
    <property type="evidence" value="ECO:0007669"/>
    <property type="project" value="UniProtKB-KW"/>
</dbReference>
<dbReference type="InterPro" id="IPR029016">
    <property type="entry name" value="GAF-like_dom_sf"/>
</dbReference>
<organism evidence="18 19">
    <name type="scientific">Nostoc edaphicum CCNP1411</name>
    <dbReference type="NCBI Taxonomy" id="1472755"/>
    <lineage>
        <taxon>Bacteria</taxon>
        <taxon>Bacillati</taxon>
        <taxon>Cyanobacteriota</taxon>
        <taxon>Cyanophyceae</taxon>
        <taxon>Nostocales</taxon>
        <taxon>Nostocaceae</taxon>
        <taxon>Nostoc</taxon>
    </lineage>
</organism>
<evidence type="ECO:0000259" key="16">
    <source>
        <dbReference type="PROSITE" id="PS50109"/>
    </source>
</evidence>
<dbReference type="InterPro" id="IPR003594">
    <property type="entry name" value="HATPase_dom"/>
</dbReference>
<dbReference type="KEGG" id="ned:HUN01_32055"/>
<evidence type="ECO:0000256" key="7">
    <source>
        <dbReference type="ARBA" id="ARBA00022692"/>
    </source>
</evidence>
<evidence type="ECO:0000256" key="6">
    <source>
        <dbReference type="ARBA" id="ARBA00022679"/>
    </source>
</evidence>
<dbReference type="InterPro" id="IPR003660">
    <property type="entry name" value="HAMP_dom"/>
</dbReference>
<dbReference type="InterPro" id="IPR033479">
    <property type="entry name" value="dCache_1"/>
</dbReference>
<accession>A0A7D7LJ17</accession>
<evidence type="ECO:0000256" key="1">
    <source>
        <dbReference type="ARBA" id="ARBA00000085"/>
    </source>
</evidence>
<dbReference type="Gene3D" id="3.30.450.20">
    <property type="entry name" value="PAS domain"/>
    <property type="match status" value="1"/>
</dbReference>
<gene>
    <name evidence="18" type="ORF">HUN01_32055</name>
</gene>
<dbReference type="GO" id="GO:0005886">
    <property type="term" value="C:plasma membrane"/>
    <property type="evidence" value="ECO:0007669"/>
    <property type="project" value="UniProtKB-SubCell"/>
</dbReference>
<evidence type="ECO:0000256" key="15">
    <source>
        <dbReference type="SAM" id="Phobius"/>
    </source>
</evidence>
<dbReference type="SMART" id="SM00065">
    <property type="entry name" value="GAF"/>
    <property type="match status" value="1"/>
</dbReference>
<evidence type="ECO:0000256" key="8">
    <source>
        <dbReference type="ARBA" id="ARBA00022741"/>
    </source>
</evidence>
<dbReference type="InterPro" id="IPR003018">
    <property type="entry name" value="GAF"/>
</dbReference>
<evidence type="ECO:0000256" key="3">
    <source>
        <dbReference type="ARBA" id="ARBA00012438"/>
    </source>
</evidence>
<evidence type="ECO:0000313" key="18">
    <source>
        <dbReference type="EMBL" id="QMS92011.1"/>
    </source>
</evidence>
<comment type="subcellular location">
    <subcellularLocation>
        <location evidence="2">Cell membrane</location>
        <topology evidence="2">Multi-pass membrane protein</topology>
    </subcellularLocation>
</comment>
<feature type="transmembrane region" description="Helical" evidence="15">
    <location>
        <begin position="20"/>
        <end position="41"/>
    </location>
</feature>
<dbReference type="Pfam" id="PF00672">
    <property type="entry name" value="HAMP"/>
    <property type="match status" value="1"/>
</dbReference>
<feature type="coiled-coil region" evidence="14">
    <location>
        <begin position="419"/>
        <end position="460"/>
    </location>
</feature>
<feature type="domain" description="HAMP" evidence="17">
    <location>
        <begin position="373"/>
        <end position="427"/>
    </location>
</feature>
<dbReference type="PANTHER" id="PTHR43047:SF63">
    <property type="entry name" value="HISTIDINE KINASE"/>
    <property type="match status" value="1"/>
</dbReference>
<dbReference type="InterPro" id="IPR036097">
    <property type="entry name" value="HisK_dim/P_sf"/>
</dbReference>
<keyword evidence="9" id="KW-0418">Kinase</keyword>
<dbReference type="PROSITE" id="PS50885">
    <property type="entry name" value="HAMP"/>
    <property type="match status" value="1"/>
</dbReference>
<dbReference type="InterPro" id="IPR003661">
    <property type="entry name" value="HisK_dim/P_dom"/>
</dbReference>
<keyword evidence="8" id="KW-0547">Nucleotide-binding</keyword>
<evidence type="ECO:0000256" key="10">
    <source>
        <dbReference type="ARBA" id="ARBA00022840"/>
    </source>
</evidence>
<name>A0A7D7LJ17_9NOSO</name>
<keyword evidence="10" id="KW-0067">ATP-binding</keyword>
<evidence type="ECO:0000313" key="19">
    <source>
        <dbReference type="Proteomes" id="UP000514713"/>
    </source>
</evidence>
<evidence type="ECO:0000256" key="14">
    <source>
        <dbReference type="SAM" id="Coils"/>
    </source>
</evidence>
<dbReference type="Gene3D" id="3.30.565.10">
    <property type="entry name" value="Histidine kinase-like ATPase, C-terminal domain"/>
    <property type="match status" value="1"/>
</dbReference>
<sequence>MNKNTGQGRVFSLFKGVPLSRILVALFLLQIFLAVGLTGYLSIRNGQKAVNEVASELRREVANRVEQNLQTYLSTPRQVLRSNQNVIDMGLLKIENLATWESYLIEQLKIFPDVLALTASNEQQEHLTVEKLNDRQFLLRTAGKSTGYDLYTYRIDSQGQRTQLPEVIKNYDARSRPDYQTAVNAKKFSFSQIFTSLTDPTLLISASQPIYNSQSQLLGVNSTLTHISQIGDLLQNIKVGKSGQIFIIERSGLLVATSTTEEPFRLQNGKPIRLAASQSGNSFTQATAKYLTTKFSNFDQIQSLQQLDFSVDGKRQFLEVRPLQGKPDVNWLIVVAVPEADFMGQIDRNTQTTIFLCLGALGLATLLGIVTARWITQPILYFSTATKDLTDFTNDENSVVKVQGIKELEVLGESFNEMTQQLRKTLTALITKNEDLELQVKQENQKLQEEIQERINSEQKLGQHSQVLAELANHKAIFEGNLEAAFKVITKKAANALEVEQVSVWLFNNDAHGGLRQRTKLQCISLYERSQQKHSANLERYLADYPIYFRALASVRTISVTDTRTDPRVQELWDELLEPKNIVSLIDTSIWVGGEVVGTVLYEHVGIPRTWELSEQNFVSSIAEFVALTLEVCDRKRAESALREAKEAAEVANRAKTTFLGNINHELRNPLNSILVITEALQDEVYGPVSEEQRQSLKMLESSGKNLLELINQILDLTDTQSSKIELQLAATSIQGICDFSLSFVKHLAFQKNIRLRAQIPEELEPIQVDERRIRQVFINLLTNAIKFTKEGGEVWIEVQPTSTNEYIFFSVVDTGIGMLSDDLFKLFQPFVQVENASTQRSPGTGLGLVMVQKIVELHGGTVHAESQLGKGSRFTVKLPWKKAAK</sequence>
<dbReference type="RefSeq" id="WP_181929547.1">
    <property type="nucleotide sequence ID" value="NZ_CP054698.1"/>
</dbReference>
<dbReference type="InterPro" id="IPR036890">
    <property type="entry name" value="HATPase_C_sf"/>
</dbReference>
<dbReference type="PRINTS" id="PR00344">
    <property type="entry name" value="BCTRLSENSOR"/>
</dbReference>
<evidence type="ECO:0000259" key="17">
    <source>
        <dbReference type="PROSITE" id="PS50885"/>
    </source>
</evidence>
<keyword evidence="19" id="KW-1185">Reference proteome</keyword>
<dbReference type="Gene3D" id="6.10.340.10">
    <property type="match status" value="1"/>
</dbReference>
<dbReference type="PROSITE" id="PS50109">
    <property type="entry name" value="HIS_KIN"/>
    <property type="match status" value="1"/>
</dbReference>
<dbReference type="Pfam" id="PF02518">
    <property type="entry name" value="HATPase_c"/>
    <property type="match status" value="1"/>
</dbReference>
<dbReference type="SMART" id="SM00304">
    <property type="entry name" value="HAMP"/>
    <property type="match status" value="1"/>
</dbReference>
<evidence type="ECO:0000256" key="4">
    <source>
        <dbReference type="ARBA" id="ARBA00022475"/>
    </source>
</evidence>
<dbReference type="Proteomes" id="UP000514713">
    <property type="component" value="Chromosome"/>
</dbReference>